<dbReference type="Proteomes" id="UP000694888">
    <property type="component" value="Unplaced"/>
</dbReference>
<evidence type="ECO:0000313" key="2">
    <source>
        <dbReference type="Proteomes" id="UP000694888"/>
    </source>
</evidence>
<keyword evidence="1" id="KW-0812">Transmembrane</keyword>
<keyword evidence="2" id="KW-1185">Reference proteome</keyword>
<accession>A0ABM0JBW2</accession>
<proteinExistence type="predicted"/>
<dbReference type="RefSeq" id="XP_005090111.1">
    <property type="nucleotide sequence ID" value="XM_005090054.3"/>
</dbReference>
<name>A0ABM0JBW2_APLCA</name>
<dbReference type="PANTHER" id="PTHR12226:SF3">
    <property type="entry name" value="SOLUTE CARRIER FAMILY 66 MEMBER 3"/>
    <property type="match status" value="1"/>
</dbReference>
<feature type="transmembrane region" description="Helical" evidence="1">
    <location>
        <begin position="109"/>
        <end position="142"/>
    </location>
</feature>
<feature type="transmembrane region" description="Helical" evidence="1">
    <location>
        <begin position="162"/>
        <end position="182"/>
    </location>
</feature>
<feature type="transmembrane region" description="Helical" evidence="1">
    <location>
        <begin position="189"/>
        <end position="209"/>
    </location>
</feature>
<evidence type="ECO:0000313" key="4">
    <source>
        <dbReference type="RefSeq" id="XP_005090112.1"/>
    </source>
</evidence>
<dbReference type="InterPro" id="IPR016817">
    <property type="entry name" value="MannP-dilichol_defect-1"/>
</dbReference>
<evidence type="ECO:0000256" key="1">
    <source>
        <dbReference type="SAM" id="Phobius"/>
    </source>
</evidence>
<dbReference type="RefSeq" id="XP_005090112.1">
    <property type="nucleotide sequence ID" value="XM_005090055.3"/>
</dbReference>
<dbReference type="GeneID" id="101846619"/>
<dbReference type="PANTHER" id="PTHR12226">
    <property type="entry name" value="MANNOSE-P-DOLICHOL UTILIZATION DEFECT 1 LEC35 -RELATED"/>
    <property type="match status" value="1"/>
</dbReference>
<keyword evidence="1" id="KW-0472">Membrane</keyword>
<feature type="transmembrane region" description="Helical" evidence="1">
    <location>
        <begin position="54"/>
        <end position="75"/>
    </location>
</feature>
<organism evidence="2 3">
    <name type="scientific">Aplysia californica</name>
    <name type="common">California sea hare</name>
    <dbReference type="NCBI Taxonomy" id="6500"/>
    <lineage>
        <taxon>Eukaryota</taxon>
        <taxon>Metazoa</taxon>
        <taxon>Spiralia</taxon>
        <taxon>Lophotrochozoa</taxon>
        <taxon>Mollusca</taxon>
        <taxon>Gastropoda</taxon>
        <taxon>Heterobranchia</taxon>
        <taxon>Euthyneura</taxon>
        <taxon>Tectipleura</taxon>
        <taxon>Aplysiida</taxon>
        <taxon>Aplysioidea</taxon>
        <taxon>Aplysiidae</taxon>
        <taxon>Aplysia</taxon>
    </lineage>
</organism>
<feature type="transmembrane region" description="Helical" evidence="1">
    <location>
        <begin position="12"/>
        <end position="33"/>
    </location>
</feature>
<gene>
    <name evidence="3 4" type="primary">LOC101846619</name>
</gene>
<protein>
    <submittedName>
        <fullName evidence="3 4">Solute carrier family 66 member 3</fullName>
    </submittedName>
</protein>
<reference evidence="3 4" key="1">
    <citation type="submission" date="2025-05" db="UniProtKB">
        <authorList>
            <consortium name="RefSeq"/>
        </authorList>
    </citation>
    <scope>IDENTIFICATION</scope>
</reference>
<keyword evidence="1" id="KW-1133">Transmembrane helix</keyword>
<evidence type="ECO:0000313" key="3">
    <source>
        <dbReference type="RefSeq" id="XP_005090111.1"/>
    </source>
</evidence>
<sequence length="217" mass="24540">MTETSDAEDGELLTQICEFLSATVFIATFIYKVPQLYVVIVSSSTRAISLPSIVLEWIAYSIMLTYQVAMGYPMYTWAEKVIMVSEDFVLTLVVMSYKGQLRSRTLPYFLLYSFCFVMIVMRWLPDLIMVSTIALTTPILLWSKIEQLYEILNKWDAGRVSGLTWFIAAYCTGVRILTTVVITKDTPMLVNLTSSQVLNVAVFASIVYFKGLSAFVS</sequence>